<organism evidence="1 2">
    <name type="scientific">Mycolicibacterium lutetiense</name>
    <dbReference type="NCBI Taxonomy" id="1641992"/>
    <lineage>
        <taxon>Bacteria</taxon>
        <taxon>Bacillati</taxon>
        <taxon>Actinomycetota</taxon>
        <taxon>Actinomycetes</taxon>
        <taxon>Mycobacteriales</taxon>
        <taxon>Mycobacteriaceae</taxon>
        <taxon>Mycolicibacterium</taxon>
    </lineage>
</organism>
<proteinExistence type="predicted"/>
<dbReference type="EMBL" id="JAGIOP010000001">
    <property type="protein sequence ID" value="MBP2451846.1"/>
    <property type="molecule type" value="Genomic_DNA"/>
</dbReference>
<accession>A0ABS4ZRM3</accession>
<reference evidence="1 2" key="1">
    <citation type="submission" date="2021-03" db="EMBL/GenBank/DDBJ databases">
        <title>Sequencing the genomes of 1000 actinobacteria strains.</title>
        <authorList>
            <person name="Klenk H.-P."/>
        </authorList>
    </citation>
    <scope>NUCLEOTIDE SEQUENCE [LARGE SCALE GENOMIC DNA]</scope>
    <source>
        <strain evidence="1 2">DSM 46713</strain>
    </source>
</reference>
<dbReference type="RefSeq" id="WP_209915596.1">
    <property type="nucleotide sequence ID" value="NZ_JAGIOP010000001.1"/>
</dbReference>
<keyword evidence="2" id="KW-1185">Reference proteome</keyword>
<gene>
    <name evidence="1" type="ORF">JOF57_001731</name>
</gene>
<evidence type="ECO:0000313" key="2">
    <source>
        <dbReference type="Proteomes" id="UP000694460"/>
    </source>
</evidence>
<comment type="caution">
    <text evidence="1">The sequence shown here is derived from an EMBL/GenBank/DDBJ whole genome shotgun (WGS) entry which is preliminary data.</text>
</comment>
<sequence>MLDFTSPVADTYPVREPMQPPEAEFLERLRTAAKPSLSVRAAAKEAGISDSRWRQIIKGYRQETKDLRIPVRAPADTLARMATVVQASPEELDAVGRSDAADIMRAAADRTMSALDEQEPKPETPAETASVKALGNPAARYISEHPMLVDGVSIEELAERFKTLLDMVDNSQATHQAMTQLARQLEAATDNNPEFPTPSEIEQSLHEAQRGAVEFRTFLADVMFQVMTTANSATAAELKSLLRPLYDRAITGGASPHADDSEAPRG</sequence>
<protein>
    <submittedName>
        <fullName evidence="1">Uncharacterized protein</fullName>
    </submittedName>
</protein>
<evidence type="ECO:0000313" key="1">
    <source>
        <dbReference type="EMBL" id="MBP2451846.1"/>
    </source>
</evidence>
<name>A0ABS4ZRM3_9MYCO</name>
<dbReference type="Proteomes" id="UP000694460">
    <property type="component" value="Unassembled WGS sequence"/>
</dbReference>